<feature type="coiled-coil region" evidence="5">
    <location>
        <begin position="357"/>
        <end position="405"/>
    </location>
</feature>
<dbReference type="Proteomes" id="UP001575181">
    <property type="component" value="Unassembled WGS sequence"/>
</dbReference>
<evidence type="ECO:0000259" key="8">
    <source>
        <dbReference type="PROSITE" id="PS50885"/>
    </source>
</evidence>
<reference evidence="9 10" key="1">
    <citation type="submission" date="2024-08" db="EMBL/GenBank/DDBJ databases">
        <title>Whole-genome sequencing of halo(alkali)philic microorganisms from hypersaline lakes.</title>
        <authorList>
            <person name="Sorokin D.Y."/>
            <person name="Merkel A.Y."/>
            <person name="Messina E."/>
            <person name="Yakimov M."/>
        </authorList>
    </citation>
    <scope>NUCLEOTIDE SEQUENCE [LARGE SCALE GENOMIC DNA]</scope>
    <source>
        <strain evidence="9 10">Cl-TMA</strain>
    </source>
</reference>
<comment type="caution">
    <text evidence="9">The sequence shown here is derived from an EMBL/GenBank/DDBJ whole genome shotgun (WGS) entry which is preliminary data.</text>
</comment>
<evidence type="ECO:0000313" key="10">
    <source>
        <dbReference type="Proteomes" id="UP001575181"/>
    </source>
</evidence>
<dbReference type="SMART" id="SM00283">
    <property type="entry name" value="MA"/>
    <property type="match status" value="1"/>
</dbReference>
<dbReference type="EMBL" id="JBGUAW010000009">
    <property type="protein sequence ID" value="MFA9461904.1"/>
    <property type="molecule type" value="Genomic_DNA"/>
</dbReference>
<dbReference type="Pfam" id="PF00672">
    <property type="entry name" value="HAMP"/>
    <property type="match status" value="1"/>
</dbReference>
<protein>
    <submittedName>
        <fullName evidence="9">Methyl-accepting chemotaxis protein</fullName>
    </submittedName>
</protein>
<feature type="domain" description="Methyl-accepting transducer" evidence="7">
    <location>
        <begin position="377"/>
        <end position="606"/>
    </location>
</feature>
<evidence type="ECO:0000256" key="1">
    <source>
        <dbReference type="ARBA" id="ARBA00004370"/>
    </source>
</evidence>
<dbReference type="PANTHER" id="PTHR32089:SF112">
    <property type="entry name" value="LYSOZYME-LIKE PROTEIN-RELATED"/>
    <property type="match status" value="1"/>
</dbReference>
<dbReference type="InterPro" id="IPR029151">
    <property type="entry name" value="Sensor-like_sf"/>
</dbReference>
<proteinExistence type="inferred from homology"/>
<dbReference type="SUPFAM" id="SSF103190">
    <property type="entry name" value="Sensory domain-like"/>
    <property type="match status" value="1"/>
</dbReference>
<feature type="domain" description="HAMP" evidence="8">
    <location>
        <begin position="318"/>
        <end position="372"/>
    </location>
</feature>
<accession>A0ABV4TZ76</accession>
<feature type="region of interest" description="Disordered" evidence="6">
    <location>
        <begin position="427"/>
        <end position="451"/>
    </location>
</feature>
<dbReference type="InterPro" id="IPR003660">
    <property type="entry name" value="HAMP_dom"/>
</dbReference>
<evidence type="ECO:0000259" key="7">
    <source>
        <dbReference type="PROSITE" id="PS50111"/>
    </source>
</evidence>
<keyword evidence="10" id="KW-1185">Reference proteome</keyword>
<evidence type="ECO:0000256" key="6">
    <source>
        <dbReference type="SAM" id="MobiDB-lite"/>
    </source>
</evidence>
<feature type="compositionally biased region" description="Basic and acidic residues" evidence="6">
    <location>
        <begin position="437"/>
        <end position="451"/>
    </location>
</feature>
<dbReference type="Pfam" id="PF00015">
    <property type="entry name" value="MCPsignal"/>
    <property type="match status" value="1"/>
</dbReference>
<dbReference type="PROSITE" id="PS50111">
    <property type="entry name" value="CHEMOTAXIS_TRANSDUC_2"/>
    <property type="match status" value="1"/>
</dbReference>
<keyword evidence="5" id="KW-0175">Coiled coil</keyword>
<dbReference type="CDD" id="cd06225">
    <property type="entry name" value="HAMP"/>
    <property type="match status" value="1"/>
</dbReference>
<evidence type="ECO:0000256" key="5">
    <source>
        <dbReference type="SAM" id="Coils"/>
    </source>
</evidence>
<dbReference type="RefSeq" id="WP_373656692.1">
    <property type="nucleotide sequence ID" value="NZ_JBGUAW010000009.1"/>
</dbReference>
<dbReference type="Pfam" id="PF14827">
    <property type="entry name" value="dCache_3"/>
    <property type="match status" value="1"/>
</dbReference>
<name>A0ABV4TZ76_9GAMM</name>
<dbReference type="SUPFAM" id="SSF58104">
    <property type="entry name" value="Methyl-accepting chemotaxis protein (MCP) signaling domain"/>
    <property type="match status" value="1"/>
</dbReference>
<evidence type="ECO:0000256" key="2">
    <source>
        <dbReference type="ARBA" id="ARBA00023224"/>
    </source>
</evidence>
<dbReference type="PROSITE" id="PS50885">
    <property type="entry name" value="HAMP"/>
    <property type="match status" value="1"/>
</dbReference>
<gene>
    <name evidence="9" type="ORF">ACERLL_13855</name>
</gene>
<dbReference type="SMART" id="SM00304">
    <property type="entry name" value="HAMP"/>
    <property type="match status" value="2"/>
</dbReference>
<organism evidence="9 10">
    <name type="scientific">Thiohalorhabdus methylotrophus</name>
    <dbReference type="NCBI Taxonomy" id="3242694"/>
    <lineage>
        <taxon>Bacteria</taxon>
        <taxon>Pseudomonadati</taxon>
        <taxon>Pseudomonadota</taxon>
        <taxon>Gammaproteobacteria</taxon>
        <taxon>Thiohalorhabdales</taxon>
        <taxon>Thiohalorhabdaceae</taxon>
        <taxon>Thiohalorhabdus</taxon>
    </lineage>
</organism>
<comment type="subcellular location">
    <subcellularLocation>
        <location evidence="1">Membrane</location>
    </subcellularLocation>
</comment>
<evidence type="ECO:0000256" key="3">
    <source>
        <dbReference type="ARBA" id="ARBA00029447"/>
    </source>
</evidence>
<dbReference type="Gene3D" id="1.10.287.950">
    <property type="entry name" value="Methyl-accepting chemotaxis protein"/>
    <property type="match status" value="1"/>
</dbReference>
<evidence type="ECO:0000256" key="4">
    <source>
        <dbReference type="PROSITE-ProRule" id="PRU00284"/>
    </source>
</evidence>
<keyword evidence="2 4" id="KW-0807">Transducer</keyword>
<sequence length="622" mass="67518">MRLMHSVRGKLLVFLLPVIVLGGLMNAAFVFWSTTGAIEQRSLDSLRTFERMVEASYESQANSLSMSMDLLLENREIVRAFAERDRRRLADLTLPLYEQRLHDEYGIQQFHFHTPDGHSFFRAHKPGKHGDDLSGFRKTVVTANQDGKRVRGLEVGRAGLGLRLVAPVTYQGEQVGTVELGSSAHAILETAAEQTGTAFAAGIFEKVFRAAGRFEAGNSDLKRGNLVYYDYSAPEVREVLGQSPLEAGGKWVDVGNRTFVTATMPLTDYSGETVGRIRMFKDVTTAWNGVVRDVSVQMVGLAGAVVAVLLLLSMATGRLVTQPLQRMASGLHDIATGDGDLTRRLDESSRDEIGRASAAFNELMDKLQDRMRNSREQSNQLAAASEELNASAEGLQENARSQMDQVEQVNSSSQEVNKVVQDVASNVSEVSESAGKVNRESNSGREAAEQASRQMEELRETTESVNQITETIQSIAKKTDLLALNAAIEAANAGEAGQGFAVVADEVRKLAEQTSSATGEIGGILEKFRSQVDSNTTTMDQLRQAMETISTQAEATDSMANQIASAAEELAATMAENTENLGQIQDAVASVTSATEQIRQAAGQVDHMASQVAEEVAQFKLD</sequence>
<dbReference type="InterPro" id="IPR029150">
    <property type="entry name" value="dCache_3"/>
</dbReference>
<dbReference type="InterPro" id="IPR004089">
    <property type="entry name" value="MCPsignal_dom"/>
</dbReference>
<comment type="similarity">
    <text evidence="3">Belongs to the methyl-accepting chemotaxis (MCP) protein family.</text>
</comment>
<evidence type="ECO:0000313" key="9">
    <source>
        <dbReference type="EMBL" id="MFA9461904.1"/>
    </source>
</evidence>
<dbReference type="PANTHER" id="PTHR32089">
    <property type="entry name" value="METHYL-ACCEPTING CHEMOTAXIS PROTEIN MCPB"/>
    <property type="match status" value="1"/>
</dbReference>